<keyword evidence="1" id="KW-0378">Hydrolase</keyword>
<dbReference type="EMBL" id="FWFW01000001">
    <property type="protein sequence ID" value="SLN15723.1"/>
    <property type="molecule type" value="Genomic_DNA"/>
</dbReference>
<dbReference type="InterPro" id="IPR006175">
    <property type="entry name" value="YjgF/YER057c/UK114"/>
</dbReference>
<dbReference type="SUPFAM" id="SSF55298">
    <property type="entry name" value="YjgF-like"/>
    <property type="match status" value="1"/>
</dbReference>
<dbReference type="CDD" id="cd00448">
    <property type="entry name" value="YjgF_YER057c_UK114_family"/>
    <property type="match status" value="1"/>
</dbReference>
<accession>A0A1Y5RIT9</accession>
<dbReference type="STRING" id="658057.SAMN04488032_101347"/>
<dbReference type="PANTHER" id="PTHR43857">
    <property type="entry name" value="BLR7761 PROTEIN"/>
    <property type="match status" value="1"/>
</dbReference>
<dbReference type="RefSeq" id="WP_085847213.1">
    <property type="nucleotide sequence ID" value="NZ_FNZV01000001.1"/>
</dbReference>
<evidence type="ECO:0000313" key="2">
    <source>
        <dbReference type="Proteomes" id="UP000193307"/>
    </source>
</evidence>
<protein>
    <submittedName>
        <fullName evidence="1">Enamine/imine deaminase</fullName>
        <ecNumber evidence="1">3.5.4.-</ecNumber>
    </submittedName>
</protein>
<evidence type="ECO:0000313" key="1">
    <source>
        <dbReference type="EMBL" id="SLN15723.1"/>
    </source>
</evidence>
<sequence>MNEALNPTTIAAPFGAYNHGIKSAQQGHIVVTSGQLGLAPDGTCAQDVTGQAQQCFANIDAILEQAGCGRDAVIRISAFVTAREDFATYMAVRDAWLADVTTKPASTLLIVSGFTREEFKVEVEVTAFMAE</sequence>
<dbReference type="EC" id="3.5.4.-" evidence="1"/>
<dbReference type="Gene3D" id="3.30.1330.40">
    <property type="entry name" value="RutC-like"/>
    <property type="match status" value="1"/>
</dbReference>
<dbReference type="OrthoDB" id="9799840at2"/>
<dbReference type="PANTHER" id="PTHR43857:SF1">
    <property type="entry name" value="YJGH FAMILY PROTEIN"/>
    <property type="match status" value="1"/>
</dbReference>
<gene>
    <name evidence="1" type="primary">ridA</name>
    <name evidence="1" type="ORF">PAM7971_00301</name>
</gene>
<keyword evidence="2" id="KW-1185">Reference proteome</keyword>
<dbReference type="GO" id="GO:0016787">
    <property type="term" value="F:hydrolase activity"/>
    <property type="evidence" value="ECO:0007669"/>
    <property type="project" value="UniProtKB-KW"/>
</dbReference>
<reference evidence="1 2" key="1">
    <citation type="submission" date="2017-03" db="EMBL/GenBank/DDBJ databases">
        <authorList>
            <person name="Afonso C.L."/>
            <person name="Miller P.J."/>
            <person name="Scott M.A."/>
            <person name="Spackman E."/>
            <person name="Goraichik I."/>
            <person name="Dimitrov K.M."/>
            <person name="Suarez D.L."/>
            <person name="Swayne D.E."/>
        </authorList>
    </citation>
    <scope>NUCLEOTIDE SEQUENCE [LARGE SCALE GENOMIC DNA]</scope>
    <source>
        <strain evidence="1 2">CECT 7971</strain>
    </source>
</reference>
<dbReference type="Proteomes" id="UP000193307">
    <property type="component" value="Unassembled WGS sequence"/>
</dbReference>
<organism evidence="1 2">
    <name type="scientific">Pacificibacter marinus</name>
    <dbReference type="NCBI Taxonomy" id="658057"/>
    <lineage>
        <taxon>Bacteria</taxon>
        <taxon>Pseudomonadati</taxon>
        <taxon>Pseudomonadota</taxon>
        <taxon>Alphaproteobacteria</taxon>
        <taxon>Rhodobacterales</taxon>
        <taxon>Roseobacteraceae</taxon>
        <taxon>Pacificibacter</taxon>
    </lineage>
</organism>
<dbReference type="Pfam" id="PF01042">
    <property type="entry name" value="Ribonuc_L-PSP"/>
    <property type="match status" value="1"/>
</dbReference>
<proteinExistence type="predicted"/>
<dbReference type="InterPro" id="IPR035959">
    <property type="entry name" value="RutC-like_sf"/>
</dbReference>
<name>A0A1Y5RIT9_9RHOB</name>
<dbReference type="AlphaFoldDB" id="A0A1Y5RIT9"/>